<dbReference type="Gene3D" id="3.40.50.2300">
    <property type="match status" value="1"/>
</dbReference>
<feature type="region of interest" description="Disordered" evidence="3">
    <location>
        <begin position="224"/>
        <end position="285"/>
    </location>
</feature>
<dbReference type="PANTHER" id="PTHR44591">
    <property type="entry name" value="STRESS RESPONSE REGULATOR PROTEIN 1"/>
    <property type="match status" value="1"/>
</dbReference>
<evidence type="ECO:0000256" key="1">
    <source>
        <dbReference type="ARBA" id="ARBA00022553"/>
    </source>
</evidence>
<dbReference type="EMBL" id="UINC01072695">
    <property type="protein sequence ID" value="SVC08516.1"/>
    <property type="molecule type" value="Genomic_DNA"/>
</dbReference>
<dbReference type="AlphaFoldDB" id="A0A382J9E6"/>
<name>A0A382J9E6_9ZZZZ</name>
<feature type="compositionally biased region" description="Acidic residues" evidence="3">
    <location>
        <begin position="163"/>
        <end position="172"/>
    </location>
</feature>
<feature type="compositionally biased region" description="Basic and acidic residues" evidence="3">
    <location>
        <begin position="242"/>
        <end position="251"/>
    </location>
</feature>
<feature type="compositionally biased region" description="Polar residues" evidence="3">
    <location>
        <begin position="256"/>
        <end position="275"/>
    </location>
</feature>
<reference evidence="5" key="1">
    <citation type="submission" date="2018-05" db="EMBL/GenBank/DDBJ databases">
        <authorList>
            <person name="Lanie J.A."/>
            <person name="Ng W.-L."/>
            <person name="Kazmierczak K.M."/>
            <person name="Andrzejewski T.M."/>
            <person name="Davidsen T.M."/>
            <person name="Wayne K.J."/>
            <person name="Tettelin H."/>
            <person name="Glass J.I."/>
            <person name="Rusch D."/>
            <person name="Podicherti R."/>
            <person name="Tsui H.-C.T."/>
            <person name="Winkler M.E."/>
        </authorList>
    </citation>
    <scope>NUCLEOTIDE SEQUENCE</scope>
</reference>
<dbReference type="SUPFAM" id="SSF52172">
    <property type="entry name" value="CheY-like"/>
    <property type="match status" value="1"/>
</dbReference>
<dbReference type="GO" id="GO:0000160">
    <property type="term" value="P:phosphorelay signal transduction system"/>
    <property type="evidence" value="ECO:0007669"/>
    <property type="project" value="UniProtKB-KW"/>
</dbReference>
<dbReference type="PROSITE" id="PS50110">
    <property type="entry name" value="RESPONSE_REGULATORY"/>
    <property type="match status" value="1"/>
</dbReference>
<organism evidence="5">
    <name type="scientific">marine metagenome</name>
    <dbReference type="NCBI Taxonomy" id="408172"/>
    <lineage>
        <taxon>unclassified sequences</taxon>
        <taxon>metagenomes</taxon>
        <taxon>ecological metagenomes</taxon>
    </lineage>
</organism>
<gene>
    <name evidence="5" type="ORF">METZ01_LOCUS261370</name>
</gene>
<feature type="region of interest" description="Disordered" evidence="3">
    <location>
        <begin position="163"/>
        <end position="190"/>
    </location>
</feature>
<feature type="non-terminal residue" evidence="5">
    <location>
        <position position="348"/>
    </location>
</feature>
<dbReference type="InterPro" id="IPR011006">
    <property type="entry name" value="CheY-like_superfamily"/>
</dbReference>
<accession>A0A382J9E6</accession>
<keyword evidence="1" id="KW-0597">Phosphoprotein</keyword>
<sequence>EVEGIGDGQKAFDRIPDFKPDIVLADVDMPGLNGFQLCKKIKGTSDLKNIKVMLLASDFECFDEELFKKCRAENHISKPFKSVDIVQMVTRVMEEGDTTEDADEPALQENIAEEGPSNDNDDEPSLEELLESVEKLSIDSKEILDTEGLVEDIEDAPLLAEVEEPEMEEQTFSEDVYAEVQPRKRENPDDLDSAFKEIVAGDSKQQSVASSNIKESEMSVLGGIIPEPEEPLERVAPGAFSESERRPHPAEEIDENQNAITGSSSFESTHYQGSHLQEMEYENSRGGLDKVTGEQVKHILEKLLDSSMQNEMTGLSETIVKTIREVIREITPEIARSVIREEIEKVKK</sequence>
<feature type="non-terminal residue" evidence="5">
    <location>
        <position position="1"/>
    </location>
</feature>
<protein>
    <recommendedName>
        <fullName evidence="4">Response regulatory domain-containing protein</fullName>
    </recommendedName>
</protein>
<keyword evidence="2" id="KW-0902">Two-component regulatory system</keyword>
<proteinExistence type="predicted"/>
<evidence type="ECO:0000256" key="2">
    <source>
        <dbReference type="ARBA" id="ARBA00023012"/>
    </source>
</evidence>
<evidence type="ECO:0000259" key="4">
    <source>
        <dbReference type="PROSITE" id="PS50110"/>
    </source>
</evidence>
<feature type="domain" description="Response regulatory" evidence="4">
    <location>
        <begin position="1"/>
        <end position="93"/>
    </location>
</feature>
<dbReference type="InterPro" id="IPR050595">
    <property type="entry name" value="Bact_response_regulator"/>
</dbReference>
<evidence type="ECO:0000256" key="3">
    <source>
        <dbReference type="SAM" id="MobiDB-lite"/>
    </source>
</evidence>
<evidence type="ECO:0000313" key="5">
    <source>
        <dbReference type="EMBL" id="SVC08516.1"/>
    </source>
</evidence>
<dbReference type="InterPro" id="IPR001789">
    <property type="entry name" value="Sig_transdc_resp-reg_receiver"/>
</dbReference>
<dbReference type="PANTHER" id="PTHR44591:SF14">
    <property type="entry name" value="PROTEIN PILG"/>
    <property type="match status" value="1"/>
</dbReference>
<dbReference type="Pfam" id="PF00072">
    <property type="entry name" value="Response_reg"/>
    <property type="match status" value="1"/>
</dbReference>